<organism evidence="3 4">
    <name type="scientific">Haloarcula hispanica</name>
    <dbReference type="NCBI Taxonomy" id="51589"/>
    <lineage>
        <taxon>Archaea</taxon>
        <taxon>Methanobacteriati</taxon>
        <taxon>Methanobacteriota</taxon>
        <taxon>Stenosarchaea group</taxon>
        <taxon>Halobacteria</taxon>
        <taxon>Halobacteriales</taxon>
        <taxon>Haloarculaceae</taxon>
        <taxon>Haloarcula</taxon>
    </lineage>
</organism>
<feature type="compositionally biased region" description="Polar residues" evidence="1">
    <location>
        <begin position="371"/>
        <end position="395"/>
    </location>
</feature>
<accession>A0A5J5LKY9</accession>
<dbReference type="Proteomes" id="UP000326244">
    <property type="component" value="Unassembled WGS sequence"/>
</dbReference>
<dbReference type="EMBL" id="RQWK01000001">
    <property type="protein sequence ID" value="KAA9410130.1"/>
    <property type="molecule type" value="Genomic_DNA"/>
</dbReference>
<dbReference type="AlphaFoldDB" id="A0A5J5LKY9"/>
<evidence type="ECO:0000256" key="1">
    <source>
        <dbReference type="SAM" id="MobiDB-lite"/>
    </source>
</evidence>
<dbReference type="Gene3D" id="1.10.287.1490">
    <property type="match status" value="1"/>
</dbReference>
<feature type="region of interest" description="Disordered" evidence="1">
    <location>
        <begin position="176"/>
        <end position="200"/>
    </location>
</feature>
<feature type="compositionally biased region" description="Basic and acidic residues" evidence="1">
    <location>
        <begin position="305"/>
        <end position="315"/>
    </location>
</feature>
<feature type="compositionally biased region" description="Acidic residues" evidence="1">
    <location>
        <begin position="232"/>
        <end position="242"/>
    </location>
</feature>
<feature type="domain" description="DUF7527" evidence="2">
    <location>
        <begin position="617"/>
        <end position="855"/>
    </location>
</feature>
<sequence length="855" mass="91624">MSTRTVERVDGWESVPFDGGFAGLQDLAGQEFSGAVITGPTRLFMLNGTVVGVLDGTIEDFEDASGTAKRSPHEALPLLAVMQERADEVKAQYYTEDTALADVDQTLSSGNFTGFIELSENVLSGDYYTVYHQGRSMSVAWVGNSDNLITDDEAFETANDEVGIYEVMPVDIEPIEIPEPPESAADEQSADPAAAGVDPLDAGDETAVADVPTDEGAVDSTPTETAAPDEPTPQDDASDELADPSPDPVGDTEAGGTDEAEQAQTAAESTPDRGPASSGPPGSKAAGATPGRSRRSSESDEQSSVDEKPNADSRSDSGATDRAATDTDTATRTEPNNDAATRTEPDNDAVERETRVRETAGETEPNRPATDPSQTQESQQASARNAPAQSDQTASTDRRAEPTDAKPNQSTESRPSKAQTGTGAATSTPDAGSGGSTTDLETRSVPSLDPNKSGGARESMTTSVSPTQTPPKGGQQASTPRRDQPAQDDSAPSTESSVQGPAPAQESRSTPVKDPQPAETPKTQPSTEDQRQSPADEEPTPHEQERVAELESELEQRAETVSELESELTDLEATNQELRDERDRLESELADARAEIDRLEEQLDEQDDTAAGGTRLSVGEAINGTNLFVRYDSKGKATLEEAKDGEASREEVEANLRLEYHTQFEAEGATVNGTPFEEFLEDSIQYRFVNWLIRNLLYEIRDTGHAGAMKDLYEGLPAIDRAELNGNVTVTYTEDGQENRSQERFDVVVRDRMGNPLVVANINDSREPASEGQMSDLIRNAERVGNASGSLASAFLVTSSFFEPGALETAEEATSSGLFNRDKRKSFVNLSRKEGFHLCLLEARNQEFHLAVPEL</sequence>
<protein>
    <recommendedName>
        <fullName evidence="2">DUF7527 domain-containing protein</fullName>
    </recommendedName>
</protein>
<proteinExistence type="predicted"/>
<feature type="compositionally biased region" description="Polar residues" evidence="1">
    <location>
        <begin position="406"/>
        <end position="430"/>
    </location>
</feature>
<comment type="caution">
    <text evidence="3">The sequence shown here is derived from an EMBL/GenBank/DDBJ whole genome shotgun (WGS) entry which is preliminary data.</text>
</comment>
<evidence type="ECO:0000259" key="2">
    <source>
        <dbReference type="Pfam" id="PF24371"/>
    </source>
</evidence>
<feature type="compositionally biased region" description="Polar residues" evidence="1">
    <location>
        <begin position="490"/>
        <end position="499"/>
    </location>
</feature>
<feature type="region of interest" description="Disordered" evidence="1">
    <location>
        <begin position="213"/>
        <end position="585"/>
    </location>
</feature>
<dbReference type="RefSeq" id="WP_151103505.1">
    <property type="nucleotide sequence ID" value="NZ_RQWK01000001.1"/>
</dbReference>
<dbReference type="Pfam" id="PF24371">
    <property type="entry name" value="DUF7527"/>
    <property type="match status" value="1"/>
</dbReference>
<name>A0A5J5LKY9_HALHI</name>
<feature type="compositionally biased region" description="Basic and acidic residues" evidence="1">
    <location>
        <begin position="341"/>
        <end position="360"/>
    </location>
</feature>
<evidence type="ECO:0000313" key="3">
    <source>
        <dbReference type="EMBL" id="KAA9410130.1"/>
    </source>
</evidence>
<reference evidence="3 4" key="1">
    <citation type="submission" date="2018-11" db="EMBL/GenBank/DDBJ databases">
        <title>Genomic analysis of Haloarcula hispanica CBA1121.</title>
        <authorList>
            <person name="Kim Y.B."/>
            <person name="Roh S.W."/>
        </authorList>
    </citation>
    <scope>NUCLEOTIDE SEQUENCE [LARGE SCALE GENOMIC DNA]</scope>
    <source>
        <strain evidence="3 4">CBA1121</strain>
    </source>
</reference>
<dbReference type="InterPro" id="IPR055949">
    <property type="entry name" value="DUF7527"/>
</dbReference>
<dbReference type="GeneID" id="99238811"/>
<feature type="compositionally biased region" description="Basic and acidic residues" evidence="1">
    <location>
        <begin position="539"/>
        <end position="560"/>
    </location>
</feature>
<gene>
    <name evidence="3" type="ORF">EGO51_10050</name>
</gene>
<evidence type="ECO:0000313" key="4">
    <source>
        <dbReference type="Proteomes" id="UP000326244"/>
    </source>
</evidence>